<dbReference type="Gene3D" id="3.30.240.20">
    <property type="entry name" value="bsu07140 like domains"/>
    <property type="match status" value="2"/>
</dbReference>
<keyword evidence="4 7" id="KW-0812">Transmembrane</keyword>
<feature type="transmembrane region" description="Helical" evidence="7">
    <location>
        <begin position="159"/>
        <end position="178"/>
    </location>
</feature>
<keyword evidence="6 7" id="KW-0472">Membrane</keyword>
<dbReference type="RefSeq" id="WP_339960949.1">
    <property type="nucleotide sequence ID" value="NZ_JAWMWH010000003.1"/>
</dbReference>
<feature type="transmembrane region" description="Helical" evidence="7">
    <location>
        <begin position="16"/>
        <end position="38"/>
    </location>
</feature>
<evidence type="ECO:0000256" key="4">
    <source>
        <dbReference type="ARBA" id="ARBA00022692"/>
    </source>
</evidence>
<evidence type="ECO:0000256" key="3">
    <source>
        <dbReference type="ARBA" id="ARBA00022475"/>
    </source>
</evidence>
<dbReference type="InterPro" id="IPR007353">
    <property type="entry name" value="DUF421"/>
</dbReference>
<protein>
    <submittedName>
        <fullName evidence="10">DUF3290 family protein</fullName>
    </submittedName>
</protein>
<keyword evidence="11" id="KW-1185">Reference proteome</keyword>
<keyword evidence="5 7" id="KW-1133">Transmembrane helix</keyword>
<dbReference type="InterPro" id="IPR023090">
    <property type="entry name" value="UPF0702_alpha/beta_dom_sf"/>
</dbReference>
<evidence type="ECO:0000256" key="1">
    <source>
        <dbReference type="ARBA" id="ARBA00004651"/>
    </source>
</evidence>
<keyword evidence="3" id="KW-1003">Cell membrane</keyword>
<evidence type="ECO:0000256" key="7">
    <source>
        <dbReference type="SAM" id="Phobius"/>
    </source>
</evidence>
<evidence type="ECO:0000256" key="2">
    <source>
        <dbReference type="ARBA" id="ARBA00006448"/>
    </source>
</evidence>
<evidence type="ECO:0000259" key="8">
    <source>
        <dbReference type="Pfam" id="PF04239"/>
    </source>
</evidence>
<dbReference type="Pfam" id="PF20730">
    <property type="entry name" value="YetF_N"/>
    <property type="match status" value="1"/>
</dbReference>
<name>A0ABU8SMG7_9LACO</name>
<proteinExistence type="inferred from homology"/>
<dbReference type="Pfam" id="PF04239">
    <property type="entry name" value="DUF421"/>
    <property type="match status" value="1"/>
</dbReference>
<gene>
    <name evidence="10" type="ORF">R4146_08085</name>
</gene>
<dbReference type="PANTHER" id="PTHR34582:SF6">
    <property type="entry name" value="UPF0702 TRANSMEMBRANE PROTEIN YCAP"/>
    <property type="match status" value="1"/>
</dbReference>
<feature type="domain" description="YetF C-terminal" evidence="8">
    <location>
        <begin position="237"/>
        <end position="354"/>
    </location>
</feature>
<dbReference type="InterPro" id="IPR021707">
    <property type="entry name" value="DUF3290"/>
</dbReference>
<dbReference type="Proteomes" id="UP001370590">
    <property type="component" value="Unassembled WGS sequence"/>
</dbReference>
<accession>A0ABU8SMG7</accession>
<sequence>MNLYSYKFLSQNNDTFNYIFLIVMVIFGLALIFIGYKYLQNRTNLKFRDFFILLILITLLVIGMQISNVNSNSFSNGRRVADLLQQISKDEHVPLNEVYVDSTSLNSSMTAKVGNKFYNVTVNDKQTGYQISPTKVINPQSIKYINKNEFTWNMFNNNYLVLGLKLLLGFIMLVIQINLSGKSNLAQSTIIDQMQNYVLGGIIGGMIYNQDITILEFTIILLLWSIIIFAGRLLSKKTRTFHSLLIGKPRVLIRNGFVNVDAILKSGMSADDLLFNLRSNGIENFRDVNEAIFERNGSLTIFGKDADRTYSVIVDGTINHDELRRSKLSDDDLKQQLVFHHHHYKVDQVFLCQVKNQKVQFILYPQIDRQTFSKFFHQWLMKHNS</sequence>
<feature type="domain" description="YetF-like N-terminal transmembrane" evidence="9">
    <location>
        <begin position="159"/>
        <end position="230"/>
    </location>
</feature>
<comment type="similarity">
    <text evidence="2">Belongs to the UPF0702 family.</text>
</comment>
<reference evidence="10 11" key="1">
    <citation type="submission" date="2023-10" db="EMBL/GenBank/DDBJ databases">
        <title>Nicoliella lavandulae sp. nov. isolated from Lavandula angustifolia flowers.</title>
        <authorList>
            <person name="Alcantara C."/>
            <person name="Zuniga M."/>
            <person name="Landete J.M."/>
            <person name="Monedero V."/>
        </authorList>
    </citation>
    <scope>NUCLEOTIDE SEQUENCE [LARGE SCALE GENOMIC DNA]</scope>
    <source>
        <strain evidence="10 11">Es01</strain>
    </source>
</reference>
<feature type="transmembrane region" description="Helical" evidence="7">
    <location>
        <begin position="214"/>
        <end position="234"/>
    </location>
</feature>
<dbReference type="InterPro" id="IPR048454">
    <property type="entry name" value="YetF_N"/>
</dbReference>
<comment type="caution">
    <text evidence="10">The sequence shown here is derived from an EMBL/GenBank/DDBJ whole genome shotgun (WGS) entry which is preliminary data.</text>
</comment>
<comment type="subcellular location">
    <subcellularLocation>
        <location evidence="1">Cell membrane</location>
        <topology evidence="1">Multi-pass membrane protein</topology>
    </subcellularLocation>
</comment>
<evidence type="ECO:0000259" key="9">
    <source>
        <dbReference type="Pfam" id="PF20730"/>
    </source>
</evidence>
<evidence type="ECO:0000313" key="11">
    <source>
        <dbReference type="Proteomes" id="UP001370590"/>
    </source>
</evidence>
<evidence type="ECO:0000313" key="10">
    <source>
        <dbReference type="EMBL" id="MEJ6401100.1"/>
    </source>
</evidence>
<evidence type="ECO:0000256" key="5">
    <source>
        <dbReference type="ARBA" id="ARBA00022989"/>
    </source>
</evidence>
<feature type="transmembrane region" description="Helical" evidence="7">
    <location>
        <begin position="50"/>
        <end position="67"/>
    </location>
</feature>
<dbReference type="PANTHER" id="PTHR34582">
    <property type="entry name" value="UPF0702 TRANSMEMBRANE PROTEIN YCAP"/>
    <property type="match status" value="1"/>
</dbReference>
<dbReference type="Pfam" id="PF11694">
    <property type="entry name" value="DUF3290"/>
    <property type="match status" value="1"/>
</dbReference>
<evidence type="ECO:0000256" key="6">
    <source>
        <dbReference type="ARBA" id="ARBA00023136"/>
    </source>
</evidence>
<dbReference type="EMBL" id="JAWMWH010000003">
    <property type="protein sequence ID" value="MEJ6401100.1"/>
    <property type="molecule type" value="Genomic_DNA"/>
</dbReference>
<organism evidence="10 11">
    <name type="scientific">Nicoliella lavandulae</name>
    <dbReference type="NCBI Taxonomy" id="3082954"/>
    <lineage>
        <taxon>Bacteria</taxon>
        <taxon>Bacillati</taxon>
        <taxon>Bacillota</taxon>
        <taxon>Bacilli</taxon>
        <taxon>Lactobacillales</taxon>
        <taxon>Lactobacillaceae</taxon>
        <taxon>Nicoliella</taxon>
    </lineage>
</organism>